<feature type="domain" description="O-methyltransferase dimerisation" evidence="6">
    <location>
        <begin position="50"/>
        <end position="122"/>
    </location>
</feature>
<accession>A0AA41YYM3</accession>
<evidence type="ECO:0000256" key="2">
    <source>
        <dbReference type="ARBA" id="ARBA00022679"/>
    </source>
</evidence>
<feature type="active site" description="Proton acceptor" evidence="4">
    <location>
        <position position="284"/>
    </location>
</feature>
<dbReference type="Proteomes" id="UP001165667">
    <property type="component" value="Unassembled WGS sequence"/>
</dbReference>
<comment type="caution">
    <text evidence="7">The sequence shown here is derived from an EMBL/GenBank/DDBJ whole genome shotgun (WGS) entry which is preliminary data.</text>
</comment>
<dbReference type="EMBL" id="JAMOIM010000002">
    <property type="protein sequence ID" value="MCW6507283.1"/>
    <property type="molecule type" value="Genomic_DNA"/>
</dbReference>
<evidence type="ECO:0000313" key="7">
    <source>
        <dbReference type="EMBL" id="MCW6507283.1"/>
    </source>
</evidence>
<keyword evidence="2" id="KW-0808">Transferase</keyword>
<dbReference type="InterPro" id="IPR016461">
    <property type="entry name" value="COMT-like"/>
</dbReference>
<dbReference type="RefSeq" id="WP_282583646.1">
    <property type="nucleotide sequence ID" value="NZ_JAMOIM010000002.1"/>
</dbReference>
<dbReference type="InterPro" id="IPR029063">
    <property type="entry name" value="SAM-dependent_MTases_sf"/>
</dbReference>
<dbReference type="AlphaFoldDB" id="A0AA41YYM3"/>
<dbReference type="PANTHER" id="PTHR43712">
    <property type="entry name" value="PUTATIVE (AFU_ORTHOLOGUE AFUA_4G14580)-RELATED"/>
    <property type="match status" value="1"/>
</dbReference>
<dbReference type="Pfam" id="PF00891">
    <property type="entry name" value="Methyltransf_2"/>
    <property type="match status" value="1"/>
</dbReference>
<evidence type="ECO:0000259" key="6">
    <source>
        <dbReference type="Pfam" id="PF08100"/>
    </source>
</evidence>
<dbReference type="GO" id="GO:0046983">
    <property type="term" value="F:protein dimerization activity"/>
    <property type="evidence" value="ECO:0007669"/>
    <property type="project" value="InterPro"/>
</dbReference>
<keyword evidence="1" id="KW-0489">Methyltransferase</keyword>
<organism evidence="7 8">
    <name type="scientific">Lichenifustis flavocetrariae</name>
    <dbReference type="NCBI Taxonomy" id="2949735"/>
    <lineage>
        <taxon>Bacteria</taxon>
        <taxon>Pseudomonadati</taxon>
        <taxon>Pseudomonadota</taxon>
        <taxon>Alphaproteobacteria</taxon>
        <taxon>Hyphomicrobiales</taxon>
        <taxon>Lichenihabitantaceae</taxon>
        <taxon>Lichenifustis</taxon>
    </lineage>
</organism>
<evidence type="ECO:0000313" key="8">
    <source>
        <dbReference type="Proteomes" id="UP001165667"/>
    </source>
</evidence>
<reference evidence="7" key="1">
    <citation type="submission" date="2022-05" db="EMBL/GenBank/DDBJ databases">
        <authorList>
            <person name="Pankratov T."/>
        </authorList>
    </citation>
    <scope>NUCLEOTIDE SEQUENCE</scope>
    <source>
        <strain evidence="7">BP6-180914</strain>
    </source>
</reference>
<dbReference type="CDD" id="cd02440">
    <property type="entry name" value="AdoMet_MTases"/>
    <property type="match status" value="1"/>
</dbReference>
<dbReference type="InterPro" id="IPR036388">
    <property type="entry name" value="WH-like_DNA-bd_sf"/>
</dbReference>
<dbReference type="PROSITE" id="PS51683">
    <property type="entry name" value="SAM_OMT_II"/>
    <property type="match status" value="1"/>
</dbReference>
<dbReference type="PIRSF" id="PIRSF005739">
    <property type="entry name" value="O-mtase"/>
    <property type="match status" value="1"/>
</dbReference>
<protein>
    <submittedName>
        <fullName evidence="7">Acetylserotonin O-methyltransferase</fullName>
    </submittedName>
</protein>
<evidence type="ECO:0000259" key="5">
    <source>
        <dbReference type="Pfam" id="PF00891"/>
    </source>
</evidence>
<dbReference type="InterPro" id="IPR012967">
    <property type="entry name" value="COMT_dimerisation"/>
</dbReference>
<name>A0AA41YYM3_9HYPH</name>
<sequence>MTTTALGLPALRDWQAWRDRLLASARFQRWAIRFPPTRWIARRRARTLFDLCAGFVYSQVLFACVKLGIFEQLSKGPQSLAALARHSSLSEDATRRLLEAARSLELVEIRKGELYGLGALGAALRGNPGVAAMIAHHQALYADLADPVALLRGASTSHDLASYWPYSGRPHPRQLTADDTDPYTTLMGQTQAMIAAEVLQAHSFTQHRVLLDVGGGDGSFLMAVAAQAPKIRLMLFDLPPVAERARLRLSGAGLATRATVTGGDFRVDPLPEGADIVTLVRVIHDHNDDTALAILQAVRHALPSNGTLILAEPMADTRGAEPIGHAYFGFYLLAMGQGRPRSRAELTALLHLAGFGTVNAVKTGMPMLTSVLIAHLST</sequence>
<dbReference type="GO" id="GO:0032259">
    <property type="term" value="P:methylation"/>
    <property type="evidence" value="ECO:0007669"/>
    <property type="project" value="UniProtKB-KW"/>
</dbReference>
<dbReference type="SUPFAM" id="SSF53335">
    <property type="entry name" value="S-adenosyl-L-methionine-dependent methyltransferases"/>
    <property type="match status" value="1"/>
</dbReference>
<dbReference type="InterPro" id="IPR036390">
    <property type="entry name" value="WH_DNA-bd_sf"/>
</dbReference>
<keyword evidence="8" id="KW-1185">Reference proteome</keyword>
<dbReference type="Gene3D" id="1.10.10.10">
    <property type="entry name" value="Winged helix-like DNA-binding domain superfamily/Winged helix DNA-binding domain"/>
    <property type="match status" value="1"/>
</dbReference>
<proteinExistence type="predicted"/>
<feature type="domain" description="O-methyltransferase C-terminal" evidence="5">
    <location>
        <begin position="178"/>
        <end position="355"/>
    </location>
</feature>
<dbReference type="PANTHER" id="PTHR43712:SF2">
    <property type="entry name" value="O-METHYLTRANSFERASE CICE"/>
    <property type="match status" value="1"/>
</dbReference>
<dbReference type="SUPFAM" id="SSF46785">
    <property type="entry name" value="Winged helix' DNA-binding domain"/>
    <property type="match status" value="1"/>
</dbReference>
<gene>
    <name evidence="7" type="ORF">M8523_04535</name>
</gene>
<dbReference type="InterPro" id="IPR001077">
    <property type="entry name" value="COMT_C"/>
</dbReference>
<evidence type="ECO:0000256" key="1">
    <source>
        <dbReference type="ARBA" id="ARBA00022603"/>
    </source>
</evidence>
<keyword evidence="3" id="KW-0949">S-adenosyl-L-methionine</keyword>
<dbReference type="Pfam" id="PF08100">
    <property type="entry name" value="Dimerisation"/>
    <property type="match status" value="1"/>
</dbReference>
<evidence type="ECO:0000256" key="3">
    <source>
        <dbReference type="ARBA" id="ARBA00022691"/>
    </source>
</evidence>
<dbReference type="Gene3D" id="3.40.50.150">
    <property type="entry name" value="Vaccinia Virus protein VP39"/>
    <property type="match status" value="1"/>
</dbReference>
<dbReference type="GO" id="GO:0008171">
    <property type="term" value="F:O-methyltransferase activity"/>
    <property type="evidence" value="ECO:0007669"/>
    <property type="project" value="InterPro"/>
</dbReference>
<evidence type="ECO:0000256" key="4">
    <source>
        <dbReference type="PIRSR" id="PIRSR005739-1"/>
    </source>
</evidence>